<organism evidence="2 3">
    <name type="scientific">Legionella clemsonensis</name>
    <dbReference type="NCBI Taxonomy" id="1867846"/>
    <lineage>
        <taxon>Bacteria</taxon>
        <taxon>Pseudomonadati</taxon>
        <taxon>Pseudomonadota</taxon>
        <taxon>Gammaproteobacteria</taxon>
        <taxon>Legionellales</taxon>
        <taxon>Legionellaceae</taxon>
        <taxon>Legionella</taxon>
    </lineage>
</organism>
<dbReference type="AlphaFoldDB" id="A0A222NZW3"/>
<evidence type="ECO:0000259" key="1">
    <source>
        <dbReference type="Pfam" id="PF20696"/>
    </source>
</evidence>
<keyword evidence="3" id="KW-1185">Reference proteome</keyword>
<dbReference type="RefSeq" id="WP_232505536.1">
    <property type="nucleotide sequence ID" value="NZ_CP016397.1"/>
</dbReference>
<dbReference type="KEGG" id="lcd:clem_02975"/>
<dbReference type="InterPro" id="IPR002830">
    <property type="entry name" value="UbiD"/>
</dbReference>
<dbReference type="Gene3D" id="3.40.1670.10">
    <property type="entry name" value="UbiD C-terminal domain-like"/>
    <property type="match status" value="1"/>
</dbReference>
<dbReference type="SUPFAM" id="SSF143968">
    <property type="entry name" value="UbiD C-terminal domain-like"/>
    <property type="match status" value="1"/>
</dbReference>
<keyword evidence="2" id="KW-0456">Lyase</keyword>
<accession>A0A222NZW3</accession>
<dbReference type="Proteomes" id="UP000201728">
    <property type="component" value="Chromosome"/>
</dbReference>
<dbReference type="GO" id="GO:0006744">
    <property type="term" value="P:ubiquinone biosynthetic process"/>
    <property type="evidence" value="ECO:0007669"/>
    <property type="project" value="TreeGrafter"/>
</dbReference>
<dbReference type="EMBL" id="CP016397">
    <property type="protein sequence ID" value="ASQ45153.1"/>
    <property type="molecule type" value="Genomic_DNA"/>
</dbReference>
<reference evidence="3" key="1">
    <citation type="submission" date="2016-07" db="EMBL/GenBank/DDBJ databases">
        <authorList>
            <person name="Florea S."/>
            <person name="Webb J.S."/>
            <person name="Jaromczyk J."/>
            <person name="Schardl C.L."/>
        </authorList>
    </citation>
    <scope>NUCLEOTIDE SEQUENCE [LARGE SCALE GENOMIC DNA]</scope>
    <source>
        <strain evidence="3">CDC-D5610</strain>
    </source>
</reference>
<dbReference type="GO" id="GO:0008694">
    <property type="term" value="F:4-hydroxy-3-polyprenylbenzoate decarboxylase activity"/>
    <property type="evidence" value="ECO:0007669"/>
    <property type="project" value="TreeGrafter"/>
</dbReference>
<feature type="domain" description="3-octaprenyl-4-hydroxybenzoate carboxy-lyase-like C-terminal" evidence="1">
    <location>
        <begin position="6"/>
        <end position="65"/>
    </location>
</feature>
<dbReference type="GO" id="GO:0005829">
    <property type="term" value="C:cytosol"/>
    <property type="evidence" value="ECO:0007669"/>
    <property type="project" value="TreeGrafter"/>
</dbReference>
<gene>
    <name evidence="2" type="primary">bsdC_1</name>
    <name evidence="2" type="ORF">clem_02975</name>
</gene>
<protein>
    <submittedName>
        <fullName evidence="2">Phenolic acid decarboxylase subunit C</fullName>
        <ecNumber evidence="2">4.1.1.-</ecNumber>
    </submittedName>
</protein>
<evidence type="ECO:0000313" key="2">
    <source>
        <dbReference type="EMBL" id="ASQ45153.1"/>
    </source>
</evidence>
<proteinExistence type="predicted"/>
<dbReference type="PANTHER" id="PTHR30108">
    <property type="entry name" value="3-OCTAPRENYL-4-HYDROXYBENZOATE CARBOXY-LYASE-RELATED"/>
    <property type="match status" value="1"/>
</dbReference>
<dbReference type="PANTHER" id="PTHR30108:SF17">
    <property type="entry name" value="FERULIC ACID DECARBOXYLASE 1"/>
    <property type="match status" value="1"/>
</dbReference>
<dbReference type="EC" id="4.1.1.-" evidence="2"/>
<evidence type="ECO:0000313" key="3">
    <source>
        <dbReference type="Proteomes" id="UP000201728"/>
    </source>
</evidence>
<name>A0A222NZW3_9GAMM</name>
<dbReference type="Pfam" id="PF20696">
    <property type="entry name" value="UbiD_C"/>
    <property type="match status" value="1"/>
</dbReference>
<dbReference type="InterPro" id="IPR049381">
    <property type="entry name" value="UbiD-like_C"/>
</dbReference>
<sequence>MHYDIKLVTVVDEDIDIDSPDQIEWAVATRFQADRDLVVMNRALGSKLDPSGDSRGLSSKMGLDATAYLGDKDHFYVSKTLGENIVDLRKVLNPDTHLFKKMYKGT</sequence>